<name>A0AAW1U8S0_9CUCU</name>
<organism evidence="2 3">
    <name type="scientific">Henosepilachna vigintioctopunctata</name>
    <dbReference type="NCBI Taxonomy" id="420089"/>
    <lineage>
        <taxon>Eukaryota</taxon>
        <taxon>Metazoa</taxon>
        <taxon>Ecdysozoa</taxon>
        <taxon>Arthropoda</taxon>
        <taxon>Hexapoda</taxon>
        <taxon>Insecta</taxon>
        <taxon>Pterygota</taxon>
        <taxon>Neoptera</taxon>
        <taxon>Endopterygota</taxon>
        <taxon>Coleoptera</taxon>
        <taxon>Polyphaga</taxon>
        <taxon>Cucujiformia</taxon>
        <taxon>Coccinelloidea</taxon>
        <taxon>Coccinellidae</taxon>
        <taxon>Epilachninae</taxon>
        <taxon>Epilachnini</taxon>
        <taxon>Henosepilachna</taxon>
    </lineage>
</organism>
<evidence type="ECO:0000313" key="3">
    <source>
        <dbReference type="Proteomes" id="UP001431783"/>
    </source>
</evidence>
<gene>
    <name evidence="2" type="ORF">WA026_012615</name>
</gene>
<accession>A0AAW1U8S0</accession>
<evidence type="ECO:0000256" key="1">
    <source>
        <dbReference type="SAM" id="MobiDB-lite"/>
    </source>
</evidence>
<reference evidence="2 3" key="1">
    <citation type="submission" date="2023-03" db="EMBL/GenBank/DDBJ databases">
        <title>Genome insight into feeding habits of ladybird beetles.</title>
        <authorList>
            <person name="Li H.-S."/>
            <person name="Huang Y.-H."/>
            <person name="Pang H."/>
        </authorList>
    </citation>
    <scope>NUCLEOTIDE SEQUENCE [LARGE SCALE GENOMIC DNA]</scope>
    <source>
        <strain evidence="2">SYSU_2023b</strain>
        <tissue evidence="2">Whole body</tissue>
    </source>
</reference>
<proteinExistence type="predicted"/>
<protein>
    <recommendedName>
        <fullName evidence="4">MADF domain-containing protein</fullName>
    </recommendedName>
</protein>
<dbReference type="EMBL" id="JARQZJ010000036">
    <property type="protein sequence ID" value="KAK9876316.1"/>
    <property type="molecule type" value="Genomic_DNA"/>
</dbReference>
<evidence type="ECO:0008006" key="4">
    <source>
        <dbReference type="Google" id="ProtNLM"/>
    </source>
</evidence>
<feature type="region of interest" description="Disordered" evidence="1">
    <location>
        <begin position="48"/>
        <end position="109"/>
    </location>
</feature>
<comment type="caution">
    <text evidence="2">The sequence shown here is derived from an EMBL/GenBank/DDBJ whole genome shotgun (WGS) entry which is preliminary data.</text>
</comment>
<sequence>MDSLLAYYRRERQKTLSTKSASGADCTYNSKWYAFKSIHFLMDKYKPRKTIDLDSNQNKKLANEQDNERDEQEAAEVDPNLDTQLDSTSHSQPSTSQQSGHTTVPPKKI</sequence>
<feature type="compositionally biased region" description="Acidic residues" evidence="1">
    <location>
        <begin position="65"/>
        <end position="76"/>
    </location>
</feature>
<dbReference type="AlphaFoldDB" id="A0AAW1U8S0"/>
<dbReference type="Proteomes" id="UP001431783">
    <property type="component" value="Unassembled WGS sequence"/>
</dbReference>
<evidence type="ECO:0000313" key="2">
    <source>
        <dbReference type="EMBL" id="KAK9876316.1"/>
    </source>
</evidence>
<feature type="compositionally biased region" description="Low complexity" evidence="1">
    <location>
        <begin position="87"/>
        <end position="103"/>
    </location>
</feature>
<keyword evidence="3" id="KW-1185">Reference proteome</keyword>